<reference evidence="2 3" key="1">
    <citation type="submission" date="2019-07" db="EMBL/GenBank/DDBJ databases">
        <title>Quadrisphaera sp. strain DD2A genome sequencing and assembly.</title>
        <authorList>
            <person name="Kim I."/>
        </authorList>
    </citation>
    <scope>NUCLEOTIDE SEQUENCE [LARGE SCALE GENOMIC DNA]</scope>
    <source>
        <strain evidence="2 3">DD2A</strain>
    </source>
</reference>
<comment type="caution">
    <text evidence="2">The sequence shown here is derived from an EMBL/GenBank/DDBJ whole genome shotgun (WGS) entry which is preliminary data.</text>
</comment>
<name>A0A5C8ZFB2_9ACTN</name>
<proteinExistence type="predicted"/>
<dbReference type="EMBL" id="VKAC01000007">
    <property type="protein sequence ID" value="TXR55903.1"/>
    <property type="molecule type" value="Genomic_DNA"/>
</dbReference>
<accession>A0A5C8ZFB2</accession>
<dbReference type="AlphaFoldDB" id="A0A5C8ZFB2"/>
<dbReference type="InterPro" id="IPR000462">
    <property type="entry name" value="CDP-OH_P_trans"/>
</dbReference>
<protein>
    <submittedName>
        <fullName evidence="2">CDP-alcohol phosphatidyltransferase family protein</fullName>
    </submittedName>
</protein>
<dbReference type="Gene3D" id="1.20.120.1760">
    <property type="match status" value="1"/>
</dbReference>
<dbReference type="GO" id="GO:0016780">
    <property type="term" value="F:phosphotransferase activity, for other substituted phosphate groups"/>
    <property type="evidence" value="ECO:0007669"/>
    <property type="project" value="InterPro"/>
</dbReference>
<dbReference type="GO" id="GO:0008654">
    <property type="term" value="P:phospholipid biosynthetic process"/>
    <property type="evidence" value="ECO:0007669"/>
    <property type="project" value="InterPro"/>
</dbReference>
<evidence type="ECO:0000313" key="3">
    <source>
        <dbReference type="Proteomes" id="UP000321234"/>
    </source>
</evidence>
<dbReference type="OrthoDB" id="5195266at2"/>
<feature type="transmembrane region" description="Helical" evidence="1">
    <location>
        <begin position="37"/>
        <end position="60"/>
    </location>
</feature>
<dbReference type="GO" id="GO:0016020">
    <property type="term" value="C:membrane"/>
    <property type="evidence" value="ECO:0007669"/>
    <property type="project" value="InterPro"/>
</dbReference>
<dbReference type="Pfam" id="PF01066">
    <property type="entry name" value="CDP-OH_P_transf"/>
    <property type="match status" value="1"/>
</dbReference>
<dbReference type="Proteomes" id="UP000321234">
    <property type="component" value="Unassembled WGS sequence"/>
</dbReference>
<dbReference type="InterPro" id="IPR043130">
    <property type="entry name" value="CDP-OH_PTrfase_TM_dom"/>
</dbReference>
<keyword evidence="2" id="KW-0808">Transferase</keyword>
<feature type="transmembrane region" description="Helical" evidence="1">
    <location>
        <begin position="72"/>
        <end position="97"/>
    </location>
</feature>
<sequence>MTREEHLRRWSAAHGGTAASPLVRVWLDGVRRTASPLAAAGVPPAAVTALGLALALAALAPAAAQAELGGRWALGVPVLLAVAALADGLDGAVAVLGGTASRAGAVLDAACDRLADAAALGALWLLGAPALPVLVALGAGQLHEYVRARAQGEGVTGPGAVTVSERPTRVLVAAMFALGCGVYPGAATTWAAAGAWVGAAAALVGLVQLLVAVRRELSASR</sequence>
<keyword evidence="1" id="KW-1133">Transmembrane helix</keyword>
<gene>
    <name evidence="2" type="ORF">FMM08_13040</name>
</gene>
<keyword evidence="1" id="KW-0472">Membrane</keyword>
<feature type="transmembrane region" description="Helical" evidence="1">
    <location>
        <begin position="193"/>
        <end position="213"/>
    </location>
</feature>
<organism evidence="2 3">
    <name type="scientific">Quadrisphaera setariae</name>
    <dbReference type="NCBI Taxonomy" id="2593304"/>
    <lineage>
        <taxon>Bacteria</taxon>
        <taxon>Bacillati</taxon>
        <taxon>Actinomycetota</taxon>
        <taxon>Actinomycetes</taxon>
        <taxon>Kineosporiales</taxon>
        <taxon>Kineosporiaceae</taxon>
        <taxon>Quadrisphaera</taxon>
    </lineage>
</organism>
<feature type="transmembrane region" description="Helical" evidence="1">
    <location>
        <begin position="117"/>
        <end position="139"/>
    </location>
</feature>
<evidence type="ECO:0000256" key="1">
    <source>
        <dbReference type="SAM" id="Phobius"/>
    </source>
</evidence>
<keyword evidence="3" id="KW-1185">Reference proteome</keyword>
<keyword evidence="1" id="KW-0812">Transmembrane</keyword>
<evidence type="ECO:0000313" key="2">
    <source>
        <dbReference type="EMBL" id="TXR55903.1"/>
    </source>
</evidence>